<feature type="active site" description="Acyl-thioester intermediate" evidence="4">
    <location>
        <position position="154"/>
    </location>
</feature>
<evidence type="ECO:0000256" key="2">
    <source>
        <dbReference type="ARBA" id="ARBA00022679"/>
    </source>
</evidence>
<name>A0AAE3TAX8_9RHOB</name>
<dbReference type="PANTHER" id="PTHR11877">
    <property type="entry name" value="HYDROXYMETHYLGLUTARYL-COA SYNTHASE"/>
    <property type="match status" value="1"/>
</dbReference>
<protein>
    <submittedName>
        <fullName evidence="7">3-oxoacyl-[acyl-carrier-protein] synthase III C-terminal domain-containing protein</fullName>
    </submittedName>
</protein>
<evidence type="ECO:0000256" key="3">
    <source>
        <dbReference type="ARBA" id="ARBA00023315"/>
    </source>
</evidence>
<dbReference type="AlphaFoldDB" id="A0AAE3TAX8"/>
<dbReference type="InterPro" id="IPR001099">
    <property type="entry name" value="Chalcone/stilbene_synt_N"/>
</dbReference>
<reference evidence="7" key="1">
    <citation type="submission" date="2023-03" db="EMBL/GenBank/DDBJ databases">
        <title>Multiphase analysis and comparison of six strains from genera Psychromarinibacter, Lutimaribacter, and Maritimibacter, including a novel species: Psychromarinibacter sediminicola sp. nov.</title>
        <authorList>
            <person name="Wang Y.-H."/>
            <person name="Ye M.-Q."/>
            <person name="Du Z.-J."/>
        </authorList>
    </citation>
    <scope>NUCLEOTIDE SEQUENCE</scope>
    <source>
        <strain evidence="7">C21-152</strain>
    </source>
</reference>
<dbReference type="GO" id="GO:0016747">
    <property type="term" value="F:acyltransferase activity, transferring groups other than amino-acyl groups"/>
    <property type="evidence" value="ECO:0007669"/>
    <property type="project" value="InterPro"/>
</dbReference>
<evidence type="ECO:0000256" key="1">
    <source>
        <dbReference type="ARBA" id="ARBA00005531"/>
    </source>
</evidence>
<dbReference type="GO" id="GO:0030639">
    <property type="term" value="P:polyketide biosynthetic process"/>
    <property type="evidence" value="ECO:0007669"/>
    <property type="project" value="TreeGrafter"/>
</dbReference>
<proteinExistence type="inferred from homology"/>
<dbReference type="InterPro" id="IPR012328">
    <property type="entry name" value="Chalcone/stilbene_synt_C"/>
</dbReference>
<evidence type="ECO:0000313" key="7">
    <source>
        <dbReference type="EMBL" id="MDF0603712.1"/>
    </source>
</evidence>
<dbReference type="CDD" id="cd00831">
    <property type="entry name" value="CHS_like"/>
    <property type="match status" value="1"/>
</dbReference>
<gene>
    <name evidence="7" type="ORF">P1J78_23600</name>
</gene>
<evidence type="ECO:0000313" key="8">
    <source>
        <dbReference type="Proteomes" id="UP001220964"/>
    </source>
</evidence>
<dbReference type="Pfam" id="PF02797">
    <property type="entry name" value="Chal_sti_synt_C"/>
    <property type="match status" value="1"/>
</dbReference>
<accession>A0AAE3TAX8</accession>
<keyword evidence="2" id="KW-0808">Transferase</keyword>
<dbReference type="Pfam" id="PF00195">
    <property type="entry name" value="Chal_sti_synt_N"/>
    <property type="match status" value="1"/>
</dbReference>
<dbReference type="RefSeq" id="WP_275569826.1">
    <property type="nucleotide sequence ID" value="NZ_JARGYC010000122.1"/>
</dbReference>
<dbReference type="Proteomes" id="UP001220964">
    <property type="component" value="Unassembled WGS sequence"/>
</dbReference>
<dbReference type="InterPro" id="IPR011141">
    <property type="entry name" value="Polyketide_synthase_type-III"/>
</dbReference>
<dbReference type="SUPFAM" id="SSF53901">
    <property type="entry name" value="Thiolase-like"/>
    <property type="match status" value="1"/>
</dbReference>
<comment type="similarity">
    <text evidence="1">Belongs to the thiolase-like superfamily. Chalcone/stilbene synthases family.</text>
</comment>
<keyword evidence="3" id="KW-0012">Acyltransferase</keyword>
<sequence length="369" mass="39789">MRLPSGVRQLAERSGPMNILHVEKALPPHRYRQDEIFDAMISKWDGARINRARLDRLQQTVGVKSRHLALPLESYPEIEDFTASNDHFIEAGTDLAEDAMRRALQAAGLDATDIDAVFFVSVTGISTPSIDARLMNRLALRPDVKRTPIFGLGCVAGAAGLARVHDYLQGFPDHIVALISVELCSLTLQLNDFTPANLIAATLFGDGGACVLASGAESKVRPAGAAPSSIDTHSRFYPDTETIMGWKIGAFGFRVLLDATVPDLVNANLRRDVDGFLSGNGLCRDDIAWWVCHTGGPRVIDAIRDALGLPGEALSLTRRSLEEVGNLSSASVLHVLADTIAERPAGNGDLGLLIAMGPGFCCEMVLLRW</sequence>
<dbReference type="PIRSF" id="PIRSF000451">
    <property type="entry name" value="PKS_III"/>
    <property type="match status" value="1"/>
</dbReference>
<organism evidence="7 8">
    <name type="scientific">Psychromarinibacter sediminicola</name>
    <dbReference type="NCBI Taxonomy" id="3033385"/>
    <lineage>
        <taxon>Bacteria</taxon>
        <taxon>Pseudomonadati</taxon>
        <taxon>Pseudomonadota</taxon>
        <taxon>Alphaproteobacteria</taxon>
        <taxon>Rhodobacterales</taxon>
        <taxon>Paracoccaceae</taxon>
        <taxon>Psychromarinibacter</taxon>
    </lineage>
</organism>
<evidence type="ECO:0000259" key="5">
    <source>
        <dbReference type="Pfam" id="PF00195"/>
    </source>
</evidence>
<feature type="domain" description="Chalcone/stilbene synthase N-terminal" evidence="5">
    <location>
        <begin position="11"/>
        <end position="212"/>
    </location>
</feature>
<keyword evidence="8" id="KW-1185">Reference proteome</keyword>
<dbReference type="Gene3D" id="3.40.47.10">
    <property type="match status" value="2"/>
</dbReference>
<dbReference type="InterPro" id="IPR016039">
    <property type="entry name" value="Thiolase-like"/>
</dbReference>
<dbReference type="EMBL" id="JARGYC010000122">
    <property type="protein sequence ID" value="MDF0603712.1"/>
    <property type="molecule type" value="Genomic_DNA"/>
</dbReference>
<feature type="domain" description="Chalcone/stilbene synthase C-terminal" evidence="6">
    <location>
        <begin position="234"/>
        <end position="368"/>
    </location>
</feature>
<evidence type="ECO:0000259" key="6">
    <source>
        <dbReference type="Pfam" id="PF02797"/>
    </source>
</evidence>
<comment type="caution">
    <text evidence="7">The sequence shown here is derived from an EMBL/GenBank/DDBJ whole genome shotgun (WGS) entry which is preliminary data.</text>
</comment>
<dbReference type="PANTHER" id="PTHR11877:SF99">
    <property type="entry name" value="1,3,6,8-TETRAHYDROXYNAPHTHALENE SYNTHASE"/>
    <property type="match status" value="1"/>
</dbReference>
<evidence type="ECO:0000256" key="4">
    <source>
        <dbReference type="PIRSR" id="PIRSR000451-1"/>
    </source>
</evidence>